<evidence type="ECO:0000313" key="3">
    <source>
        <dbReference type="Proteomes" id="UP001056937"/>
    </source>
</evidence>
<dbReference type="InterPro" id="IPR000668">
    <property type="entry name" value="Peptidase_C1A_C"/>
</dbReference>
<dbReference type="EMBL" id="CP084930">
    <property type="protein sequence ID" value="USI71496.1"/>
    <property type="molecule type" value="Genomic_DNA"/>
</dbReference>
<dbReference type="Proteomes" id="UP001056937">
    <property type="component" value="Chromosome 1"/>
</dbReference>
<organism evidence="2 3">
    <name type="scientific">Sphingomonas morindae</name>
    <dbReference type="NCBI Taxonomy" id="1541170"/>
    <lineage>
        <taxon>Bacteria</taxon>
        <taxon>Pseudomonadati</taxon>
        <taxon>Pseudomonadota</taxon>
        <taxon>Alphaproteobacteria</taxon>
        <taxon>Sphingomonadales</taxon>
        <taxon>Sphingomonadaceae</taxon>
        <taxon>Sphingomonas</taxon>
    </lineage>
</organism>
<gene>
    <name evidence="2" type="ORF">LHA26_09095</name>
</gene>
<dbReference type="InterPro" id="IPR038765">
    <property type="entry name" value="Papain-like_cys_pep_sf"/>
</dbReference>
<proteinExistence type="predicted"/>
<evidence type="ECO:0000259" key="1">
    <source>
        <dbReference type="Pfam" id="PF00112"/>
    </source>
</evidence>
<keyword evidence="3" id="KW-1185">Reference proteome</keyword>
<dbReference type="Gene3D" id="3.90.70.10">
    <property type="entry name" value="Cysteine proteinases"/>
    <property type="match status" value="1"/>
</dbReference>
<accession>A0ABY4X3N3</accession>
<sequence length="228" mass="24270">MTAVTILTDLRPELGVARNQGPRPTCLAFAASDAHAAVRPGWTPLSCEFVFYYAQRRAGRTPDSGATLSAMLATVREEGQPEETGWPYLPATPTDPGLWSPPAEVGPRFGRAGAPHGLAVDAIIGEIDAKRPVILLMMLSRSFYMPTPEGVIQPASGEAPEPARRHAVVAVGHGTIEGERAILVRNSWGPNWGIAGHGWLTEGFVMPRLFAAALLTEDVDVSARSLAA</sequence>
<protein>
    <submittedName>
        <fullName evidence="2">Peptidase C1</fullName>
    </submittedName>
</protein>
<dbReference type="Pfam" id="PF00112">
    <property type="entry name" value="Peptidase_C1"/>
    <property type="match status" value="1"/>
</dbReference>
<evidence type="ECO:0000313" key="2">
    <source>
        <dbReference type="EMBL" id="USI71496.1"/>
    </source>
</evidence>
<reference evidence="2" key="1">
    <citation type="journal article" date="2022" name="Toxins">
        <title>Genomic Analysis of Sphingopyxis sp. USTB-05 for Biodegrading Cyanobacterial Hepatotoxins.</title>
        <authorList>
            <person name="Liu C."/>
            <person name="Xu Q."/>
            <person name="Zhao Z."/>
            <person name="Zhang H."/>
            <person name="Liu X."/>
            <person name="Yin C."/>
            <person name="Liu Y."/>
            <person name="Yan H."/>
        </authorList>
    </citation>
    <scope>NUCLEOTIDE SEQUENCE</scope>
    <source>
        <strain evidence="2">NBD5</strain>
    </source>
</reference>
<name>A0ABY4X3N3_9SPHN</name>
<dbReference type="SUPFAM" id="SSF54001">
    <property type="entry name" value="Cysteine proteinases"/>
    <property type="match status" value="1"/>
</dbReference>
<dbReference type="RefSeq" id="WP_252165309.1">
    <property type="nucleotide sequence ID" value="NZ_CP084930.1"/>
</dbReference>
<feature type="domain" description="Peptidase C1A papain C-terminal" evidence="1">
    <location>
        <begin position="121"/>
        <end position="200"/>
    </location>
</feature>